<comment type="cofactor">
    <cofactor evidence="1">
        <name>a divalent metal cation</name>
        <dbReference type="ChEBI" id="CHEBI:60240"/>
    </cofactor>
</comment>
<name>A0A653DUF7_CALMS</name>
<reference evidence="14 15" key="1">
    <citation type="submission" date="2019-01" db="EMBL/GenBank/DDBJ databases">
        <authorList>
            <person name="Sayadi A."/>
        </authorList>
    </citation>
    <scope>NUCLEOTIDE SEQUENCE [LARGE SCALE GENOMIC DNA]</scope>
</reference>
<evidence type="ECO:0000256" key="3">
    <source>
        <dbReference type="ARBA" id="ARBA00004496"/>
    </source>
</evidence>
<evidence type="ECO:0000256" key="5">
    <source>
        <dbReference type="ARBA" id="ARBA00015519"/>
    </source>
</evidence>
<dbReference type="InterPro" id="IPR045249">
    <property type="entry name" value="HARBI1-like"/>
</dbReference>
<comment type="subcellular location">
    <subcellularLocation>
        <location evidence="3">Cytoplasm</location>
    </subcellularLocation>
    <subcellularLocation>
        <location evidence="2">Nucleus</location>
    </subcellularLocation>
</comment>
<evidence type="ECO:0000256" key="2">
    <source>
        <dbReference type="ARBA" id="ARBA00004123"/>
    </source>
</evidence>
<evidence type="ECO:0000259" key="13">
    <source>
        <dbReference type="Pfam" id="PF13359"/>
    </source>
</evidence>
<dbReference type="EMBL" id="CAACVG010014884">
    <property type="protein sequence ID" value="VEN63848.1"/>
    <property type="molecule type" value="Genomic_DNA"/>
</dbReference>
<dbReference type="PANTHER" id="PTHR22930:SF289">
    <property type="entry name" value="DDE TNP4 DOMAIN-CONTAINING PROTEIN-RELATED"/>
    <property type="match status" value="1"/>
</dbReference>
<dbReference type="GO" id="GO:0005634">
    <property type="term" value="C:nucleus"/>
    <property type="evidence" value="ECO:0007669"/>
    <property type="project" value="UniProtKB-SubCell"/>
</dbReference>
<keyword evidence="6" id="KW-0963">Cytoplasm</keyword>
<evidence type="ECO:0000313" key="15">
    <source>
        <dbReference type="Proteomes" id="UP000410492"/>
    </source>
</evidence>
<evidence type="ECO:0000256" key="11">
    <source>
        <dbReference type="ARBA" id="ARBA00030126"/>
    </source>
</evidence>
<keyword evidence="9" id="KW-0378">Hydrolase</keyword>
<dbReference type="AlphaFoldDB" id="A0A653DUF7"/>
<comment type="function">
    <text evidence="12">Transposase-derived protein that may have nuclease activity. Does not have transposase activity.</text>
</comment>
<dbReference type="GO" id="GO:0005737">
    <property type="term" value="C:cytoplasm"/>
    <property type="evidence" value="ECO:0007669"/>
    <property type="project" value="UniProtKB-SubCell"/>
</dbReference>
<evidence type="ECO:0000256" key="12">
    <source>
        <dbReference type="ARBA" id="ARBA00045850"/>
    </source>
</evidence>
<evidence type="ECO:0000256" key="8">
    <source>
        <dbReference type="ARBA" id="ARBA00022723"/>
    </source>
</evidence>
<evidence type="ECO:0000256" key="7">
    <source>
        <dbReference type="ARBA" id="ARBA00022722"/>
    </source>
</evidence>
<dbReference type="OrthoDB" id="6740069at2759"/>
<proteinExistence type="inferred from homology"/>
<dbReference type="Pfam" id="PF13359">
    <property type="entry name" value="DDE_Tnp_4"/>
    <property type="match status" value="1"/>
</dbReference>
<dbReference type="PANTHER" id="PTHR22930">
    <property type="match status" value="1"/>
</dbReference>
<dbReference type="InterPro" id="IPR026103">
    <property type="entry name" value="HARBI1_animal"/>
</dbReference>
<evidence type="ECO:0000256" key="9">
    <source>
        <dbReference type="ARBA" id="ARBA00022801"/>
    </source>
</evidence>
<keyword evidence="15" id="KW-1185">Reference proteome</keyword>
<sequence>MVKKYDVHQIIIHVELFSSRNHSISPITQLLFTLRYYATGAFLMAIGDIIGVSKSSASKIVKKVSLALAKLSPRFIKMPQTEEEILKEKQAFYERARLPRIIGSIDCTHVKIQSPGGARAEMFRNRKGYFSINVQTVASTSLKIMDIVARWPGSAHDQTVFDNSAIKRRLHNREFGESILIADSGYANTLHVITPLIQPANDIQNVFNEAVTRTRSPVERQYGVWKRRFPILAVGIRVKLATALNIIVATAVLQNIAIEENEDEPVDDPEMNVNVNEECMVEATIEPNYVNARDFLLSEYIPQLLH</sequence>
<evidence type="ECO:0000256" key="6">
    <source>
        <dbReference type="ARBA" id="ARBA00022490"/>
    </source>
</evidence>
<feature type="domain" description="DDE Tnp4" evidence="13">
    <location>
        <begin position="105"/>
        <end position="255"/>
    </location>
</feature>
<comment type="similarity">
    <text evidence="4">Belongs to the HARBI1 family.</text>
</comment>
<accession>A0A653DUF7</accession>
<protein>
    <recommendedName>
        <fullName evidence="5">Putative nuclease HARBI1</fullName>
    </recommendedName>
    <alternativeName>
        <fullName evidence="11">Harbinger transposase-derived nuclease</fullName>
    </alternativeName>
</protein>
<dbReference type="Proteomes" id="UP000410492">
    <property type="component" value="Unassembled WGS sequence"/>
</dbReference>
<dbReference type="GO" id="GO:0016787">
    <property type="term" value="F:hydrolase activity"/>
    <property type="evidence" value="ECO:0007669"/>
    <property type="project" value="UniProtKB-KW"/>
</dbReference>
<evidence type="ECO:0000313" key="14">
    <source>
        <dbReference type="EMBL" id="VEN63848.1"/>
    </source>
</evidence>
<organism evidence="14 15">
    <name type="scientific">Callosobruchus maculatus</name>
    <name type="common">Southern cowpea weevil</name>
    <name type="synonym">Pulse bruchid</name>
    <dbReference type="NCBI Taxonomy" id="64391"/>
    <lineage>
        <taxon>Eukaryota</taxon>
        <taxon>Metazoa</taxon>
        <taxon>Ecdysozoa</taxon>
        <taxon>Arthropoda</taxon>
        <taxon>Hexapoda</taxon>
        <taxon>Insecta</taxon>
        <taxon>Pterygota</taxon>
        <taxon>Neoptera</taxon>
        <taxon>Endopterygota</taxon>
        <taxon>Coleoptera</taxon>
        <taxon>Polyphaga</taxon>
        <taxon>Cucujiformia</taxon>
        <taxon>Chrysomeloidea</taxon>
        <taxon>Chrysomelidae</taxon>
        <taxon>Bruchinae</taxon>
        <taxon>Bruchini</taxon>
        <taxon>Callosobruchus</taxon>
    </lineage>
</organism>
<keyword evidence="10" id="KW-0539">Nucleus</keyword>
<keyword evidence="7" id="KW-0540">Nuclease</keyword>
<evidence type="ECO:0000256" key="1">
    <source>
        <dbReference type="ARBA" id="ARBA00001968"/>
    </source>
</evidence>
<evidence type="ECO:0000256" key="4">
    <source>
        <dbReference type="ARBA" id="ARBA00006958"/>
    </source>
</evidence>
<dbReference type="GO" id="GO:0046872">
    <property type="term" value="F:metal ion binding"/>
    <property type="evidence" value="ECO:0007669"/>
    <property type="project" value="UniProtKB-KW"/>
</dbReference>
<gene>
    <name evidence="14" type="ORF">CALMAC_LOCUS20553</name>
</gene>
<evidence type="ECO:0000256" key="10">
    <source>
        <dbReference type="ARBA" id="ARBA00023242"/>
    </source>
</evidence>
<dbReference type="GO" id="GO:0004518">
    <property type="term" value="F:nuclease activity"/>
    <property type="evidence" value="ECO:0007669"/>
    <property type="project" value="UniProtKB-KW"/>
</dbReference>
<dbReference type="InterPro" id="IPR027806">
    <property type="entry name" value="HARBI1_dom"/>
</dbReference>
<keyword evidence="8" id="KW-0479">Metal-binding</keyword>
<dbReference type="PRINTS" id="PR02086">
    <property type="entry name" value="PUTNUCHARBI1"/>
</dbReference>